<sequence>MVKRTLGITASAKSLGFAAIVIAALGGSGSAALASSSSANYYSARMTTSNAPELLSRADRDYYSALFGAIDASDWARVNAMLAERPDGPLHAVAKAEYYLHAGSPRVEAPAIAAWLQQGRNLPYAEQLIRLGQTRGLDYVPDLPRAQPFVRQPYSSKRIRPRETSDGSMPESVKSAILDRIKYDDPDGARQLLDGIDASLSSEARAEWRQRVAFSYYIENNDPAAYAIAQTVSEGSGPWVAEGDWVAGLAAWRMGDCSRSGEHFQRSAQGSTNVELTAAAYYWAARSFVRCRAPEKAQEYLRGAARLDETLYGMLAAELLGQELPSSHETPDFDMADWQKVRDVENVRTAVALAEIGRGELADNVLRHQATIGDPEQYPQLSRLARELGLPSTQLWMAHNAPSGARAEPALRFPAPKWQPVTGWKVDPALAYAHALQESNFRTAVVSPAGAKGLMQIMPIAAREHAPSLNMNASYANLADPSVNLAFGQSALESLRDSRATGGLLPKIMAAYNAGLTPITRWNTEINDQGDPLLYMESIPYWETRGYVAIVMRNYWMYERQAGGASESRAALAQGMWPTFPGLGGGSGVRVAAAD</sequence>
<dbReference type="PANTHER" id="PTHR37423:SF2">
    <property type="entry name" value="MEMBRANE-BOUND LYTIC MUREIN TRANSGLYCOSYLASE C"/>
    <property type="match status" value="1"/>
</dbReference>
<dbReference type="SUPFAM" id="SSF48435">
    <property type="entry name" value="Bacterial muramidases"/>
    <property type="match status" value="1"/>
</dbReference>
<organism evidence="5 6">
    <name type="scientific">Allopontixanthobacter sediminis</name>
    <dbReference type="NCBI Taxonomy" id="1689985"/>
    <lineage>
        <taxon>Bacteria</taxon>
        <taxon>Pseudomonadati</taxon>
        <taxon>Pseudomonadota</taxon>
        <taxon>Alphaproteobacteria</taxon>
        <taxon>Sphingomonadales</taxon>
        <taxon>Erythrobacteraceae</taxon>
        <taxon>Allopontixanthobacter</taxon>
    </lineage>
</organism>
<dbReference type="InterPro" id="IPR008939">
    <property type="entry name" value="Lytic_TGlycosylase_superhlx_U"/>
</dbReference>
<dbReference type="GO" id="GO:0004553">
    <property type="term" value="F:hydrolase activity, hydrolyzing O-glycosyl compounds"/>
    <property type="evidence" value="ECO:0007669"/>
    <property type="project" value="InterPro"/>
</dbReference>
<accession>A0A845B760</accession>
<gene>
    <name evidence="5" type="ORF">GRI65_03235</name>
</gene>
<comment type="caution">
    <text evidence="5">The sequence shown here is derived from an EMBL/GenBank/DDBJ whole genome shotgun (WGS) entry which is preliminary data.</text>
</comment>
<dbReference type="Gene3D" id="1.25.20.10">
    <property type="entry name" value="Bacterial muramidases"/>
    <property type="match status" value="1"/>
</dbReference>
<evidence type="ECO:0000259" key="4">
    <source>
        <dbReference type="Pfam" id="PF01464"/>
    </source>
</evidence>
<dbReference type="CDD" id="cd13401">
    <property type="entry name" value="Slt70-like"/>
    <property type="match status" value="1"/>
</dbReference>
<dbReference type="Proteomes" id="UP000431922">
    <property type="component" value="Unassembled WGS sequence"/>
</dbReference>
<protein>
    <submittedName>
        <fullName evidence="5">Transglycosylase SLT domain-containing protein</fullName>
    </submittedName>
</protein>
<keyword evidence="3" id="KW-0732">Signal</keyword>
<comment type="similarity">
    <text evidence="1">Belongs to the transglycosylase Slt family.</text>
</comment>
<proteinExistence type="inferred from homology"/>
<evidence type="ECO:0000313" key="6">
    <source>
        <dbReference type="Proteomes" id="UP000431922"/>
    </source>
</evidence>
<feature type="domain" description="Transglycosylase SLT" evidence="4">
    <location>
        <begin position="424"/>
        <end position="528"/>
    </location>
</feature>
<evidence type="ECO:0000256" key="1">
    <source>
        <dbReference type="ARBA" id="ARBA00007734"/>
    </source>
</evidence>
<dbReference type="RefSeq" id="WP_160755070.1">
    <property type="nucleotide sequence ID" value="NZ_WTYL01000001.1"/>
</dbReference>
<name>A0A845B760_9SPHN</name>
<evidence type="ECO:0000256" key="3">
    <source>
        <dbReference type="ARBA" id="ARBA00022729"/>
    </source>
</evidence>
<dbReference type="InterPro" id="IPR023346">
    <property type="entry name" value="Lysozyme-like_dom_sf"/>
</dbReference>
<dbReference type="Pfam" id="PF01464">
    <property type="entry name" value="SLT"/>
    <property type="match status" value="1"/>
</dbReference>
<keyword evidence="6" id="KW-1185">Reference proteome</keyword>
<comment type="similarity">
    <text evidence="2">Belongs to the virb1 family.</text>
</comment>
<evidence type="ECO:0000313" key="5">
    <source>
        <dbReference type="EMBL" id="MXP43469.1"/>
    </source>
</evidence>
<dbReference type="AlphaFoldDB" id="A0A845B760"/>
<dbReference type="EMBL" id="WTYL01000001">
    <property type="protein sequence ID" value="MXP43469.1"/>
    <property type="molecule type" value="Genomic_DNA"/>
</dbReference>
<dbReference type="Gene3D" id="1.10.530.10">
    <property type="match status" value="1"/>
</dbReference>
<dbReference type="OrthoDB" id="9815002at2"/>
<dbReference type="PANTHER" id="PTHR37423">
    <property type="entry name" value="SOLUBLE LYTIC MUREIN TRANSGLYCOSYLASE-RELATED"/>
    <property type="match status" value="1"/>
</dbReference>
<dbReference type="InterPro" id="IPR008258">
    <property type="entry name" value="Transglycosylase_SLT_dom_1"/>
</dbReference>
<reference evidence="5 6" key="1">
    <citation type="submission" date="2019-12" db="EMBL/GenBank/DDBJ databases">
        <title>Genomic-based taxomic classification of the family Erythrobacteraceae.</title>
        <authorList>
            <person name="Xu L."/>
        </authorList>
    </citation>
    <scope>NUCLEOTIDE SEQUENCE [LARGE SCALE GENOMIC DNA]</scope>
    <source>
        <strain evidence="5 6">KCTC 42453</strain>
    </source>
</reference>
<dbReference type="SUPFAM" id="SSF53955">
    <property type="entry name" value="Lysozyme-like"/>
    <property type="match status" value="1"/>
</dbReference>
<dbReference type="GO" id="GO:0042597">
    <property type="term" value="C:periplasmic space"/>
    <property type="evidence" value="ECO:0007669"/>
    <property type="project" value="InterPro"/>
</dbReference>
<evidence type="ECO:0000256" key="2">
    <source>
        <dbReference type="ARBA" id="ARBA00009387"/>
    </source>
</evidence>